<keyword evidence="1" id="KW-0808">Transferase</keyword>
<dbReference type="EMBL" id="VSSQ01023107">
    <property type="protein sequence ID" value="MPM69833.1"/>
    <property type="molecule type" value="Genomic_DNA"/>
</dbReference>
<dbReference type="InterPro" id="IPR003837">
    <property type="entry name" value="GatC"/>
</dbReference>
<keyword evidence="1" id="KW-0436">Ligase</keyword>
<name>A0A645C3B7_9ZZZZ</name>
<reference evidence="1" key="1">
    <citation type="submission" date="2019-08" db="EMBL/GenBank/DDBJ databases">
        <authorList>
            <person name="Kucharzyk K."/>
            <person name="Murdoch R.W."/>
            <person name="Higgins S."/>
            <person name="Loffler F."/>
        </authorList>
    </citation>
    <scope>NUCLEOTIDE SEQUENCE</scope>
</reference>
<dbReference type="GO" id="GO:0006450">
    <property type="term" value="P:regulation of translational fidelity"/>
    <property type="evidence" value="ECO:0007669"/>
    <property type="project" value="InterPro"/>
</dbReference>
<comment type="caution">
    <text evidence="1">The sequence shown here is derived from an EMBL/GenBank/DDBJ whole genome shotgun (WGS) entry which is preliminary data.</text>
</comment>
<dbReference type="Pfam" id="PF02686">
    <property type="entry name" value="GatC"/>
    <property type="match status" value="1"/>
</dbReference>
<dbReference type="AlphaFoldDB" id="A0A645C3B7"/>
<dbReference type="PANTHER" id="PTHR15004">
    <property type="entry name" value="GLUTAMYL-TRNA(GLN) AMIDOTRANSFERASE SUBUNIT C, MITOCHONDRIAL"/>
    <property type="match status" value="1"/>
</dbReference>
<dbReference type="GO" id="GO:0070681">
    <property type="term" value="P:glutaminyl-tRNAGln biosynthesis via transamidation"/>
    <property type="evidence" value="ECO:0007669"/>
    <property type="project" value="TreeGrafter"/>
</dbReference>
<dbReference type="SUPFAM" id="SSF141000">
    <property type="entry name" value="Glu-tRNAGln amidotransferase C subunit"/>
    <property type="match status" value="1"/>
</dbReference>
<evidence type="ECO:0000313" key="1">
    <source>
        <dbReference type="EMBL" id="MPM69833.1"/>
    </source>
</evidence>
<dbReference type="GO" id="GO:0016740">
    <property type="term" value="F:transferase activity"/>
    <property type="evidence" value="ECO:0007669"/>
    <property type="project" value="UniProtKB-KW"/>
</dbReference>
<dbReference type="PANTHER" id="PTHR15004:SF0">
    <property type="entry name" value="GLUTAMYL-TRNA(GLN) AMIDOTRANSFERASE SUBUNIT C, MITOCHONDRIAL"/>
    <property type="match status" value="1"/>
</dbReference>
<dbReference type="HAMAP" id="MF_00122">
    <property type="entry name" value="GatC"/>
    <property type="match status" value="1"/>
</dbReference>
<proteinExistence type="inferred from homology"/>
<dbReference type="InterPro" id="IPR036113">
    <property type="entry name" value="Asp/Glu-ADT_sf_sub_c"/>
</dbReference>
<organism evidence="1">
    <name type="scientific">bioreactor metagenome</name>
    <dbReference type="NCBI Taxonomy" id="1076179"/>
    <lineage>
        <taxon>unclassified sequences</taxon>
        <taxon>metagenomes</taxon>
        <taxon>ecological metagenomes</taxon>
    </lineage>
</organism>
<accession>A0A645C3B7</accession>
<dbReference type="GO" id="GO:0016874">
    <property type="term" value="F:ligase activity"/>
    <property type="evidence" value="ECO:0007669"/>
    <property type="project" value="UniProtKB-KW"/>
</dbReference>
<dbReference type="NCBIfam" id="TIGR00135">
    <property type="entry name" value="gatC"/>
    <property type="match status" value="1"/>
</dbReference>
<sequence>MSSSKISLDQLRHIAHLARLEIKPEQENYLADQLSETASYIDILSELDVKSVEPTYQTNHLKNVTREDFVGESLSQEDALSQAPDTYNGYFKTQATIKK</sequence>
<dbReference type="EC" id="6.3.5.-" evidence="1"/>
<gene>
    <name evidence="1" type="primary">gatC_19</name>
    <name evidence="1" type="ORF">SDC9_116781</name>
</gene>
<protein>
    <submittedName>
        <fullName evidence="1">Aspartyl/glutamyl-tRNA(Asn/Gln) amidotransferase subunit C</fullName>
        <ecNumber evidence="1">6.3.5.-</ecNumber>
    </submittedName>
</protein>
<dbReference type="Gene3D" id="1.10.20.60">
    <property type="entry name" value="Glu-tRNAGln amidotransferase C subunit, N-terminal domain"/>
    <property type="match status" value="1"/>
</dbReference>